<reference evidence="16 17" key="1">
    <citation type="submission" date="2024-02" db="EMBL/GenBank/DDBJ databases">
        <title>A chromosome-level genome assembly of Drosophila madeirensis, a fruit fly species endemic to Madeira island.</title>
        <authorList>
            <person name="Tomihara K."/>
            <person name="Llopart A."/>
            <person name="Yamamoto D."/>
        </authorList>
    </citation>
    <scope>NUCLEOTIDE SEQUENCE [LARGE SCALE GENOMIC DNA]</scope>
    <source>
        <strain evidence="16 17">RF1</strain>
    </source>
</reference>
<keyword evidence="11" id="KW-0469">Meiosis</keyword>
<sequence length="479" mass="56584">MTTGTGDGAQQRTWGRNALPAIFISGKPKFIVPSDVPQILDFQSRVYSRNLMADLGTLQRSDELSKENPMHRENFEKAAISHELMEIKRAEFLEKKRRQQLRNDCEGLRTLEEQLRSAAIAKDLSERMAQKCQARSLAVRARALGQERAALELMELAKEDDKVLAQKEEQRKLRESLALQIEENRLRRQQEAAEKFSQRELVNARQKQIEEEDRAEQEERIRQKAVDRLNTLQFMQEKREFQEMEKARAREELRKLLETQSEVEDRKNQLEEERVQLMRKQEEISTRIGQQLFQVENSKRIRDRQLMDLLEAEYKARADMRFREEVQEKAVSRERTKQEMDLYHLEIQQRKLDELQVKRDELAARQEELASNTEEIEREEQLKAYRQRKAHGATLLSMIEDNHVRRAEATAEHLQYSMMKKKSEDERHALEESERLRMLSAVPKTVLPYLPKNALSKAEHEYFGLSQEQQQRRLGSGDC</sequence>
<dbReference type="Proteomes" id="UP001500889">
    <property type="component" value="Chromosome O"/>
</dbReference>
<evidence type="ECO:0000256" key="14">
    <source>
        <dbReference type="SAM" id="Coils"/>
    </source>
</evidence>
<gene>
    <name evidence="16" type="ORF">DMAD_09593</name>
</gene>
<dbReference type="EMBL" id="AP029263">
    <property type="protein sequence ID" value="BFF91280.1"/>
    <property type="molecule type" value="Genomic_DNA"/>
</dbReference>
<dbReference type="InterPro" id="IPR026504">
    <property type="entry name" value="MNS1"/>
</dbReference>
<feature type="domain" description="Trichohyalin-plectin-homology" evidence="15">
    <location>
        <begin position="101"/>
        <end position="452"/>
    </location>
</feature>
<evidence type="ECO:0000256" key="7">
    <source>
        <dbReference type="ARBA" id="ARBA00023054"/>
    </source>
</evidence>
<evidence type="ECO:0000256" key="9">
    <source>
        <dbReference type="ARBA" id="ARBA00023212"/>
    </source>
</evidence>
<evidence type="ECO:0000256" key="12">
    <source>
        <dbReference type="ARBA" id="ARBA00023273"/>
    </source>
</evidence>
<feature type="coiled-coil region" evidence="14">
    <location>
        <begin position="179"/>
        <end position="287"/>
    </location>
</feature>
<dbReference type="GO" id="GO:0005634">
    <property type="term" value="C:nucleus"/>
    <property type="evidence" value="ECO:0007669"/>
    <property type="project" value="UniProtKB-SubCell"/>
</dbReference>
<organism evidence="16 17">
    <name type="scientific">Drosophila madeirensis</name>
    <name type="common">Fruit fly</name>
    <dbReference type="NCBI Taxonomy" id="30013"/>
    <lineage>
        <taxon>Eukaryota</taxon>
        <taxon>Metazoa</taxon>
        <taxon>Ecdysozoa</taxon>
        <taxon>Arthropoda</taxon>
        <taxon>Hexapoda</taxon>
        <taxon>Insecta</taxon>
        <taxon>Pterygota</taxon>
        <taxon>Neoptera</taxon>
        <taxon>Endopterygota</taxon>
        <taxon>Diptera</taxon>
        <taxon>Brachycera</taxon>
        <taxon>Muscomorpha</taxon>
        <taxon>Ephydroidea</taxon>
        <taxon>Drosophilidae</taxon>
        <taxon>Drosophila</taxon>
        <taxon>Sophophora</taxon>
    </lineage>
</organism>
<name>A0AAU9F5T1_DROMD</name>
<keyword evidence="7 14" id="KW-0175">Coiled coil</keyword>
<proteinExistence type="inferred from homology"/>
<evidence type="ECO:0000259" key="15">
    <source>
        <dbReference type="Pfam" id="PF13868"/>
    </source>
</evidence>
<evidence type="ECO:0000256" key="3">
    <source>
        <dbReference type="ARBA" id="ARBA00009158"/>
    </source>
</evidence>
<comment type="function">
    <text evidence="13">Microtubule inner protein (MIP) part of the dynein-decorated doublet microtubules (DMTs) in cilia axoneme, which is required for motile cilia beating. May play a role in the control of meiotic division and germ cell differentiation through regulation of pairing and recombination during meiosis. Required for sperm flagella assembly. May play a role in the assembly and function of the outer dynein arm-docking complex (ODA-DC). ODA-DC mediates outer dynein arms (ODA) binding onto the axonemal doublet microtubules.</text>
</comment>
<evidence type="ECO:0000313" key="16">
    <source>
        <dbReference type="EMBL" id="BFF91280.1"/>
    </source>
</evidence>
<evidence type="ECO:0000313" key="17">
    <source>
        <dbReference type="Proteomes" id="UP001500889"/>
    </source>
</evidence>
<keyword evidence="9" id="KW-0206">Cytoskeleton</keyword>
<comment type="subcellular location">
    <subcellularLocation>
        <location evidence="2">Cytoplasm</location>
        <location evidence="2">Cytoskeleton</location>
        <location evidence="2">Flagellum axoneme</location>
    </subcellularLocation>
    <subcellularLocation>
        <location evidence="1">Nucleus</location>
    </subcellularLocation>
</comment>
<dbReference type="GO" id="GO:0044782">
    <property type="term" value="P:cilium organization"/>
    <property type="evidence" value="ECO:0007669"/>
    <property type="project" value="TreeGrafter"/>
</dbReference>
<dbReference type="GO" id="GO:0031514">
    <property type="term" value="C:motile cilium"/>
    <property type="evidence" value="ECO:0007669"/>
    <property type="project" value="TreeGrafter"/>
</dbReference>
<evidence type="ECO:0000256" key="11">
    <source>
        <dbReference type="ARBA" id="ARBA00023254"/>
    </source>
</evidence>
<keyword evidence="5" id="KW-0963">Cytoplasm</keyword>
<dbReference type="PANTHER" id="PTHR19265">
    <property type="entry name" value="MEIOSIS-SPECIFIC NUCLEAR STRUCTURAL PROTEIN 1"/>
    <property type="match status" value="1"/>
</dbReference>
<dbReference type="InterPro" id="IPR043597">
    <property type="entry name" value="TPH_dom"/>
</dbReference>
<comment type="similarity">
    <text evidence="3">Belongs to the MNS1 family.</text>
</comment>
<evidence type="ECO:0000256" key="13">
    <source>
        <dbReference type="ARBA" id="ARBA00046114"/>
    </source>
</evidence>
<keyword evidence="8" id="KW-0969">Cilium</keyword>
<evidence type="ECO:0000256" key="5">
    <source>
        <dbReference type="ARBA" id="ARBA00022490"/>
    </source>
</evidence>
<dbReference type="GO" id="GO:0051321">
    <property type="term" value="P:meiotic cell cycle"/>
    <property type="evidence" value="ECO:0007669"/>
    <property type="project" value="UniProtKB-KW"/>
</dbReference>
<dbReference type="AlphaFoldDB" id="A0AAU9F5T1"/>
<keyword evidence="12" id="KW-0966">Cell projection</keyword>
<dbReference type="Pfam" id="PF13868">
    <property type="entry name" value="TPH"/>
    <property type="match status" value="1"/>
</dbReference>
<evidence type="ECO:0000256" key="4">
    <source>
        <dbReference type="ARBA" id="ARBA00014813"/>
    </source>
</evidence>
<accession>A0AAU9F5T1</accession>
<evidence type="ECO:0000256" key="6">
    <source>
        <dbReference type="ARBA" id="ARBA00022846"/>
    </source>
</evidence>
<evidence type="ECO:0000256" key="2">
    <source>
        <dbReference type="ARBA" id="ARBA00004611"/>
    </source>
</evidence>
<evidence type="ECO:0000256" key="8">
    <source>
        <dbReference type="ARBA" id="ARBA00023069"/>
    </source>
</evidence>
<dbReference type="PANTHER" id="PTHR19265:SF0">
    <property type="entry name" value="MEIOSIS-SPECIFIC NUCLEAR STRUCTURAL PROTEIN 1"/>
    <property type="match status" value="1"/>
</dbReference>
<evidence type="ECO:0000256" key="1">
    <source>
        <dbReference type="ARBA" id="ARBA00004123"/>
    </source>
</evidence>
<keyword evidence="10" id="KW-0539">Nucleus</keyword>
<evidence type="ECO:0000256" key="10">
    <source>
        <dbReference type="ARBA" id="ARBA00023242"/>
    </source>
</evidence>
<keyword evidence="6" id="KW-0282">Flagellum</keyword>
<feature type="coiled-coil region" evidence="14">
    <location>
        <begin position="345"/>
        <end position="382"/>
    </location>
</feature>
<protein>
    <recommendedName>
        <fullName evidence="4">Meiosis-specific nuclear structural protein 1</fullName>
    </recommendedName>
</protein>
<keyword evidence="17" id="KW-1185">Reference proteome</keyword>